<keyword evidence="6" id="KW-0496">Mitochondrion</keyword>
<dbReference type="EMBL" id="CAIIXF020000007">
    <property type="protein sequence ID" value="CAH1788617.1"/>
    <property type="molecule type" value="Genomic_DNA"/>
</dbReference>
<evidence type="ECO:0000313" key="15">
    <source>
        <dbReference type="Proteomes" id="UP000749559"/>
    </source>
</evidence>
<evidence type="ECO:0000256" key="8">
    <source>
        <dbReference type="ARBA" id="ARBA00023175"/>
    </source>
</evidence>
<feature type="domain" description="Kinesin motor" evidence="13">
    <location>
        <begin position="4"/>
        <end position="355"/>
    </location>
</feature>
<keyword evidence="2" id="KW-0813">Transport</keyword>
<evidence type="ECO:0000256" key="6">
    <source>
        <dbReference type="ARBA" id="ARBA00023128"/>
    </source>
</evidence>
<keyword evidence="7" id="KW-0472">Membrane</keyword>
<evidence type="ECO:0000259" key="13">
    <source>
        <dbReference type="PROSITE" id="PS50067"/>
    </source>
</evidence>
<dbReference type="GO" id="GO:0031966">
    <property type="term" value="C:mitochondrial membrane"/>
    <property type="evidence" value="ECO:0007669"/>
    <property type="project" value="UniProtKB-SubCell"/>
</dbReference>
<dbReference type="Gene3D" id="3.40.850.10">
    <property type="entry name" value="Kinesin motor domain"/>
    <property type="match status" value="1"/>
</dbReference>
<evidence type="ECO:0000256" key="4">
    <source>
        <dbReference type="ARBA" id="ARBA00022840"/>
    </source>
</evidence>
<dbReference type="AlphaFoldDB" id="A0A8S4PBZ1"/>
<dbReference type="OrthoDB" id="3176171at2759"/>
<dbReference type="Pfam" id="PF00498">
    <property type="entry name" value="FHA"/>
    <property type="match status" value="1"/>
</dbReference>
<evidence type="ECO:0000256" key="2">
    <source>
        <dbReference type="ARBA" id="ARBA00022448"/>
    </source>
</evidence>
<dbReference type="SMART" id="SM00129">
    <property type="entry name" value="KISc"/>
    <property type="match status" value="1"/>
</dbReference>
<dbReference type="GO" id="GO:0003777">
    <property type="term" value="F:microtubule motor activity"/>
    <property type="evidence" value="ECO:0007669"/>
    <property type="project" value="InterPro"/>
</dbReference>
<dbReference type="PANTHER" id="PTHR47117">
    <property type="entry name" value="STAR-RELATED LIPID TRANSFER PROTEIN 9"/>
    <property type="match status" value="1"/>
</dbReference>
<keyword evidence="4 11" id="KW-0067">ATP-binding</keyword>
<comment type="subcellular location">
    <subcellularLocation>
        <location evidence="1">Mitochondrion membrane</location>
        <topology evidence="1">Peripheral membrane protein</topology>
    </subcellularLocation>
</comment>
<dbReference type="InterPro" id="IPR000253">
    <property type="entry name" value="FHA_dom"/>
</dbReference>
<evidence type="ECO:0000313" key="14">
    <source>
        <dbReference type="EMBL" id="CAH1788617.1"/>
    </source>
</evidence>
<gene>
    <name evidence="14" type="ORF">OFUS_LOCUS14112</name>
</gene>
<dbReference type="InterPro" id="IPR001752">
    <property type="entry name" value="Kinesin_motor_dom"/>
</dbReference>
<evidence type="ECO:0000256" key="1">
    <source>
        <dbReference type="ARBA" id="ARBA00004318"/>
    </source>
</evidence>
<organism evidence="14 15">
    <name type="scientific">Owenia fusiformis</name>
    <name type="common">Polychaete worm</name>
    <dbReference type="NCBI Taxonomy" id="6347"/>
    <lineage>
        <taxon>Eukaryota</taxon>
        <taxon>Metazoa</taxon>
        <taxon>Spiralia</taxon>
        <taxon>Lophotrochozoa</taxon>
        <taxon>Annelida</taxon>
        <taxon>Polychaeta</taxon>
        <taxon>Sedentaria</taxon>
        <taxon>Canalipalpata</taxon>
        <taxon>Sabellida</taxon>
        <taxon>Oweniida</taxon>
        <taxon>Oweniidae</taxon>
        <taxon>Owenia</taxon>
    </lineage>
</organism>
<dbReference type="PROSITE" id="PS50067">
    <property type="entry name" value="KINESIN_MOTOR_2"/>
    <property type="match status" value="1"/>
</dbReference>
<evidence type="ECO:0000256" key="10">
    <source>
        <dbReference type="ARBA" id="ARBA00079247"/>
    </source>
</evidence>
<dbReference type="SUPFAM" id="SSF49562">
    <property type="entry name" value="C2 domain (Calcium/lipid-binding domain, CaLB)"/>
    <property type="match status" value="1"/>
</dbReference>
<evidence type="ECO:0000256" key="5">
    <source>
        <dbReference type="ARBA" id="ARBA00023054"/>
    </source>
</evidence>
<evidence type="ECO:0000256" key="12">
    <source>
        <dbReference type="SAM" id="Coils"/>
    </source>
</evidence>
<dbReference type="SUPFAM" id="SSF52540">
    <property type="entry name" value="P-loop containing nucleoside triphosphate hydrolases"/>
    <property type="match status" value="1"/>
</dbReference>
<evidence type="ECO:0000256" key="9">
    <source>
        <dbReference type="ARBA" id="ARBA00054688"/>
    </source>
</evidence>
<comment type="caution">
    <text evidence="14">The sequence shown here is derived from an EMBL/GenBank/DDBJ whole genome shotgun (WGS) entry which is preliminary data.</text>
</comment>
<feature type="coiled-coil region" evidence="12">
    <location>
        <begin position="366"/>
        <end position="451"/>
    </location>
</feature>
<dbReference type="GO" id="GO:0008017">
    <property type="term" value="F:microtubule binding"/>
    <property type="evidence" value="ECO:0007669"/>
    <property type="project" value="InterPro"/>
</dbReference>
<comment type="function">
    <text evidence="9">Microtubule-dependent motor protein required for mitochondrion morphology and transport of mitochondria in neuronal cells.</text>
</comment>
<feature type="binding site" evidence="11">
    <location>
        <begin position="103"/>
        <end position="110"/>
    </location>
    <ligand>
        <name>ATP</name>
        <dbReference type="ChEBI" id="CHEBI:30616"/>
    </ligand>
</feature>
<dbReference type="PRINTS" id="PR00380">
    <property type="entry name" value="KINESINHEAVY"/>
</dbReference>
<dbReference type="FunFam" id="3.40.850.10:FF:000063">
    <property type="entry name" value="Kinesin-like protein"/>
    <property type="match status" value="1"/>
</dbReference>
<feature type="coiled-coil region" evidence="12">
    <location>
        <begin position="903"/>
        <end position="930"/>
    </location>
</feature>
<keyword evidence="8 11" id="KW-0505">Motor protein</keyword>
<name>A0A8S4PBZ1_OWEFU</name>
<reference evidence="14" key="1">
    <citation type="submission" date="2022-03" db="EMBL/GenBank/DDBJ databases">
        <authorList>
            <person name="Martin C."/>
        </authorList>
    </citation>
    <scope>NUCLEOTIDE SEQUENCE</scope>
</reference>
<dbReference type="FunFam" id="2.60.200.20:FF:000034">
    <property type="entry name" value="kinesin-like protein KIF28P"/>
    <property type="match status" value="1"/>
</dbReference>
<dbReference type="GO" id="GO:0005524">
    <property type="term" value="F:ATP binding"/>
    <property type="evidence" value="ECO:0007669"/>
    <property type="project" value="UniProtKB-UniRule"/>
</dbReference>
<keyword evidence="15" id="KW-1185">Reference proteome</keyword>
<dbReference type="GO" id="GO:0007018">
    <property type="term" value="P:microtubule-based movement"/>
    <property type="evidence" value="ECO:0007669"/>
    <property type="project" value="InterPro"/>
</dbReference>
<dbReference type="Proteomes" id="UP000749559">
    <property type="component" value="Unassembled WGS sequence"/>
</dbReference>
<dbReference type="CDD" id="cd22709">
    <property type="entry name" value="FHA_KIF28P"/>
    <property type="match status" value="1"/>
</dbReference>
<dbReference type="InterPro" id="IPR035892">
    <property type="entry name" value="C2_domain_sf"/>
</dbReference>
<dbReference type="Pfam" id="PF00225">
    <property type="entry name" value="Kinesin"/>
    <property type="match status" value="1"/>
</dbReference>
<accession>A0A8S4PBZ1</accession>
<dbReference type="InterPro" id="IPR036961">
    <property type="entry name" value="Kinesin_motor_dom_sf"/>
</dbReference>
<keyword evidence="3 11" id="KW-0547">Nucleotide-binding</keyword>
<evidence type="ECO:0000256" key="3">
    <source>
        <dbReference type="ARBA" id="ARBA00022741"/>
    </source>
</evidence>
<evidence type="ECO:0000256" key="7">
    <source>
        <dbReference type="ARBA" id="ARBA00023136"/>
    </source>
</evidence>
<proteinExistence type="inferred from homology"/>
<dbReference type="Gene3D" id="2.60.200.20">
    <property type="match status" value="1"/>
</dbReference>
<dbReference type="SUPFAM" id="SSF49879">
    <property type="entry name" value="SMAD/FHA domain"/>
    <property type="match status" value="1"/>
</dbReference>
<sequence>MAENIKVAVRVRPFNEREKTMKSKLCLQMVGNTTTITDEKGGTKNFTFDYSYWSHEGFKSNADGYLEPTDSKYADQKKVFADLGQGVLDNAWGGYNCSLFAYGQTGSGKSYSMVGYGANKGIVPIVCERLFQDIDKRMKEGNKAEYQVKVSMLEIYNEQCRDLFNSNSFKVKGGLKVRNNPKKGFFVDGLSTLPVSNYADVERKMNEGTRNRTVAATQMNQTSSRAHTVVAINFTQKSPNKEGKSMTKTSIINLVDLAGSERANKTGATGDRLKEGSAINQSLSSLGNVITALAEAAEGNKKVHVPYRDSVLTKLLQNALGGNSKTVMIAALSPANVNYEETLSTLRYANRAKAIKTKAVVNESPTDKLIRELREENAKLMEMLKQGGGGDAAGASNKEEVEELKKEMEEQMKQNQNEMEAMKKTWEERLAEESKINKDKIEAEKKKQEQMKSVPHLWNLNADASLCGMVVHFCPEGDSKIGNKSAATQPDILLAGLSIHKEHAVISNKKEKVTILPVGGAKVVLNGDEIREEKQLNHHDRVMFGTSHLYIFHHPKTYATWLKNKDAKAQEPKPTFEEAQAEIAENSGFMGISSGIKSKSNKDDLILQEDLIQLLPMINETNAISEELNKKVGFEVVLVSPQARGLKEGKTEIMVKMKDLDNGNEWTWDRNKFINRKYIMQEMYMNYMEGDPDWDLPQDQDPFWEDPDTEVLIGNVHVYLSSLAFMIELEETMPITDFKGNEQGHLMLEVHPCDDKWNNIEDGYVEPADLKGQKYNFTININGARGLPSKYDRSFCTFKFYLDDVPIKCDECTGFNPNYKFKQQFTYSPVTQQLLDYIQKEALVINVWGKQKKEQNVQKSLNTRELMQREKTLLRPGFTRLDTSASKEHIHMNESNYKMQSEVNTYRKRAERAELKINKLYDMCNKAKEKKEKNLKIEDVEGVLNSNNRFKGVARMMALIESAKDDNMGKVTSQACVLQ</sequence>
<keyword evidence="5 12" id="KW-0175">Coiled coil</keyword>
<protein>
    <recommendedName>
        <fullName evidence="10">Kinesin-like protein 6</fullName>
    </recommendedName>
</protein>
<dbReference type="InterPro" id="IPR027417">
    <property type="entry name" value="P-loop_NTPase"/>
</dbReference>
<dbReference type="InterPro" id="IPR022140">
    <property type="entry name" value="Kinesin-like_KIF1-typ"/>
</dbReference>
<dbReference type="Pfam" id="PF12423">
    <property type="entry name" value="KIF1B"/>
    <property type="match status" value="1"/>
</dbReference>
<comment type="similarity">
    <text evidence="11">Belongs to the TRAFAC class myosin-kinesin ATPase superfamily. Kinesin family.</text>
</comment>
<evidence type="ECO:0000256" key="11">
    <source>
        <dbReference type="PROSITE-ProRule" id="PRU00283"/>
    </source>
</evidence>
<dbReference type="InterPro" id="IPR008984">
    <property type="entry name" value="SMAD_FHA_dom_sf"/>
</dbReference>